<dbReference type="RefSeq" id="WP_218266846.1">
    <property type="nucleotide sequence ID" value="NZ_CP077717.1"/>
</dbReference>
<gene>
    <name evidence="2" type="ORF">J5U23_00462</name>
</gene>
<organism evidence="2 3">
    <name type="scientific">Saccharolobus shibatae (strain ATCC 51178 / DSM 5389 / JCM 8931 / NBRC 15437 / B12)</name>
    <name type="common">Sulfolobus shibatae</name>
    <dbReference type="NCBI Taxonomy" id="523848"/>
    <lineage>
        <taxon>Archaea</taxon>
        <taxon>Thermoproteota</taxon>
        <taxon>Thermoprotei</taxon>
        <taxon>Sulfolobales</taxon>
        <taxon>Sulfolobaceae</taxon>
        <taxon>Saccharolobus</taxon>
    </lineage>
</organism>
<evidence type="ECO:0000313" key="3">
    <source>
        <dbReference type="Proteomes" id="UP000694018"/>
    </source>
</evidence>
<sequence length="226" mass="25710">MKIFSSLAYLELSLREVVKRVDRFGFNGLELRVSDDGKHLKPELPISREALETLLSVKISDLAGYTGFSSADENERRNEKLLEILIKMANALNALGVRVYGGESTDNNAISRIAESLNRMSKLAEDYYVKVLIETHDSLAKKDNLIKLINQLDENVGFVYDTANIIFAGNSHEEVYPLISKRILQVHVKDFINRDNKREFVEPGKGIVPLEKIIGDLKNDNYRYYT</sequence>
<dbReference type="InterPro" id="IPR050312">
    <property type="entry name" value="IolE/XylAMocC-like"/>
</dbReference>
<dbReference type="GeneID" id="65562073"/>
<accession>A0A8F5BLX8</accession>
<evidence type="ECO:0000259" key="1">
    <source>
        <dbReference type="Pfam" id="PF01261"/>
    </source>
</evidence>
<dbReference type="PANTHER" id="PTHR12110">
    <property type="entry name" value="HYDROXYPYRUVATE ISOMERASE"/>
    <property type="match status" value="1"/>
</dbReference>
<dbReference type="InterPro" id="IPR013022">
    <property type="entry name" value="Xyl_isomerase-like_TIM-brl"/>
</dbReference>
<name>A0A8F5BLX8_SACSH</name>
<feature type="domain" description="Xylose isomerase-like TIM barrel" evidence="1">
    <location>
        <begin position="19"/>
        <end position="223"/>
    </location>
</feature>
<protein>
    <recommendedName>
        <fullName evidence="1">Xylose isomerase-like TIM barrel domain-containing protein</fullName>
    </recommendedName>
</protein>
<dbReference type="KEGG" id="sshi:J5U23_00462"/>
<reference evidence="2" key="1">
    <citation type="journal article" date="2021" name="Environ. Microbiol.">
        <title>New insights into the diversity and evolution of the archaeal mobilome from three complete genomes of Saccharolobus shibatae.</title>
        <authorList>
            <person name="Medvedeva S."/>
            <person name="Brandt D."/>
            <person name="Cvirkaite-Krupovic V."/>
            <person name="Liu Y."/>
            <person name="Severinov K."/>
            <person name="Ishino S."/>
            <person name="Ishino Y."/>
            <person name="Prangishvili D."/>
            <person name="Kalinowski J."/>
            <person name="Krupovic M."/>
        </authorList>
    </citation>
    <scope>NUCLEOTIDE SEQUENCE</scope>
    <source>
        <strain evidence="2">B12</strain>
    </source>
</reference>
<dbReference type="AlphaFoldDB" id="A0A8F5BLX8"/>
<dbReference type="EMBL" id="CP077717">
    <property type="protein sequence ID" value="QXJ27595.1"/>
    <property type="molecule type" value="Genomic_DNA"/>
</dbReference>
<dbReference type="Proteomes" id="UP000694018">
    <property type="component" value="Chromosome"/>
</dbReference>
<dbReference type="OrthoDB" id="42268at2157"/>
<proteinExistence type="predicted"/>
<dbReference type="PANTHER" id="PTHR12110:SF21">
    <property type="entry name" value="XYLOSE ISOMERASE-LIKE TIM BARREL DOMAIN-CONTAINING PROTEIN"/>
    <property type="match status" value="1"/>
</dbReference>
<evidence type="ECO:0000313" key="2">
    <source>
        <dbReference type="EMBL" id="QXJ27595.1"/>
    </source>
</evidence>
<dbReference type="Pfam" id="PF01261">
    <property type="entry name" value="AP_endonuc_2"/>
    <property type="match status" value="1"/>
</dbReference>